<comment type="subcellular location">
    <subcellularLocation>
        <location evidence="5">Cell membrane</location>
        <topology evidence="5">Multi-pass membrane protein</topology>
    </subcellularLocation>
    <subcellularLocation>
        <location evidence="1">Membrane</location>
        <topology evidence="1">Multi-pass membrane protein</topology>
    </subcellularLocation>
</comment>
<keyword evidence="7" id="KW-1185">Reference proteome</keyword>
<dbReference type="GO" id="GO:0005886">
    <property type="term" value="C:plasma membrane"/>
    <property type="evidence" value="ECO:0007669"/>
    <property type="project" value="UniProtKB-SubCell"/>
</dbReference>
<dbReference type="InterPro" id="IPR002781">
    <property type="entry name" value="TM_pro_TauE-like"/>
</dbReference>
<accession>A0A6G6YAH5</accession>
<dbReference type="InterPro" id="IPR051598">
    <property type="entry name" value="TSUP/Inactive_protease-like"/>
</dbReference>
<feature type="transmembrane region" description="Helical" evidence="5">
    <location>
        <begin position="198"/>
        <end position="222"/>
    </location>
</feature>
<feature type="transmembrane region" description="Helical" evidence="5">
    <location>
        <begin position="104"/>
        <end position="125"/>
    </location>
</feature>
<dbReference type="PANTHER" id="PTHR43701:SF2">
    <property type="entry name" value="MEMBRANE TRANSPORTER PROTEIN YJNA-RELATED"/>
    <property type="match status" value="1"/>
</dbReference>
<dbReference type="Proteomes" id="UP000501568">
    <property type="component" value="Chromosome"/>
</dbReference>
<sequence>MLDWLNGLAGLLVGIIVGMTGVGGGSLMSPLLILLFGVAPATAIGTDLWFAAITKAVGGTVHHRQQNVDFGIVGLLAIGSIPAAILTGFVIWWRGAQTHGGASLATALGIVLVVTAAFTFFRAPLARRAMALSIRSHRAFPALKSLATILCGVILGTLVTLTSVGAGALGATFLLVLYPRRLSLSKLVGTDIAHAVPLALIGGLIHLMIGTVDFGLLAMLLIGSIPGIILGSRLSLIVPEAVVRPLLALILAFAGIKLLV</sequence>
<evidence type="ECO:0000313" key="6">
    <source>
        <dbReference type="EMBL" id="QIG81817.1"/>
    </source>
</evidence>
<feature type="transmembrane region" description="Helical" evidence="5">
    <location>
        <begin position="146"/>
        <end position="178"/>
    </location>
</feature>
<keyword evidence="5" id="KW-1003">Cell membrane</keyword>
<evidence type="ECO:0000313" key="7">
    <source>
        <dbReference type="Proteomes" id="UP000501568"/>
    </source>
</evidence>
<evidence type="ECO:0000256" key="4">
    <source>
        <dbReference type="ARBA" id="ARBA00023136"/>
    </source>
</evidence>
<evidence type="ECO:0000256" key="3">
    <source>
        <dbReference type="ARBA" id="ARBA00022989"/>
    </source>
</evidence>
<proteinExistence type="inferred from homology"/>
<name>A0A6G6YAH5_9SPHN</name>
<feature type="transmembrane region" description="Helical" evidence="5">
    <location>
        <begin position="70"/>
        <end position="92"/>
    </location>
</feature>
<keyword evidence="4 5" id="KW-0472">Membrane</keyword>
<feature type="transmembrane region" description="Helical" evidence="5">
    <location>
        <begin position="7"/>
        <end position="25"/>
    </location>
</feature>
<feature type="transmembrane region" description="Helical" evidence="5">
    <location>
        <begin position="234"/>
        <end position="256"/>
    </location>
</feature>
<dbReference type="Pfam" id="PF01925">
    <property type="entry name" value="TauE"/>
    <property type="match status" value="1"/>
</dbReference>
<dbReference type="PANTHER" id="PTHR43701">
    <property type="entry name" value="MEMBRANE TRANSPORTER PROTEIN MJ0441-RELATED"/>
    <property type="match status" value="1"/>
</dbReference>
<dbReference type="AlphaFoldDB" id="A0A6G6YAH5"/>
<keyword evidence="3 5" id="KW-1133">Transmembrane helix</keyword>
<evidence type="ECO:0000256" key="1">
    <source>
        <dbReference type="ARBA" id="ARBA00004141"/>
    </source>
</evidence>
<dbReference type="KEGG" id="spzr:G5C33_06660"/>
<comment type="similarity">
    <text evidence="5">Belongs to the 4-toluene sulfonate uptake permease (TSUP) (TC 2.A.102) family.</text>
</comment>
<dbReference type="EMBL" id="CP049109">
    <property type="protein sequence ID" value="QIG81817.1"/>
    <property type="molecule type" value="Genomic_DNA"/>
</dbReference>
<organism evidence="6 7">
    <name type="scientific">Stakelama tenebrarum</name>
    <dbReference type="NCBI Taxonomy" id="2711215"/>
    <lineage>
        <taxon>Bacteria</taxon>
        <taxon>Pseudomonadati</taxon>
        <taxon>Pseudomonadota</taxon>
        <taxon>Alphaproteobacteria</taxon>
        <taxon>Sphingomonadales</taxon>
        <taxon>Sphingomonadaceae</taxon>
        <taxon>Stakelama</taxon>
    </lineage>
</organism>
<gene>
    <name evidence="6" type="ORF">G5C33_06660</name>
</gene>
<keyword evidence="2 5" id="KW-0812">Transmembrane</keyword>
<feature type="transmembrane region" description="Helical" evidence="5">
    <location>
        <begin position="31"/>
        <end position="50"/>
    </location>
</feature>
<protein>
    <recommendedName>
        <fullName evidence="5">Probable membrane transporter protein</fullName>
    </recommendedName>
</protein>
<evidence type="ECO:0000256" key="2">
    <source>
        <dbReference type="ARBA" id="ARBA00022692"/>
    </source>
</evidence>
<evidence type="ECO:0000256" key="5">
    <source>
        <dbReference type="RuleBase" id="RU363041"/>
    </source>
</evidence>
<reference evidence="6 7" key="1">
    <citation type="submission" date="2020-02" db="EMBL/GenBank/DDBJ databases">
        <authorList>
            <person name="Zheng R.K."/>
            <person name="Sun C.M."/>
        </authorList>
    </citation>
    <scope>NUCLEOTIDE SEQUENCE [LARGE SCALE GENOMIC DNA]</scope>
    <source>
        <strain evidence="7">zrk23</strain>
    </source>
</reference>